<evidence type="ECO:0000256" key="8">
    <source>
        <dbReference type="ARBA" id="ARBA00022679"/>
    </source>
</evidence>
<keyword evidence="9 21" id="KW-0812">Transmembrane</keyword>
<dbReference type="SUPFAM" id="SSF52172">
    <property type="entry name" value="CheY-like"/>
    <property type="match status" value="2"/>
</dbReference>
<dbReference type="SMART" id="SM00388">
    <property type="entry name" value="HisKA"/>
    <property type="match status" value="1"/>
</dbReference>
<keyword evidence="12" id="KW-0067">ATP-binding</keyword>
<dbReference type="Gene3D" id="1.10.287.130">
    <property type="match status" value="1"/>
</dbReference>
<comment type="catalytic activity">
    <reaction evidence="1">
        <text>ATP + protein L-histidine = ADP + protein N-phospho-L-histidine.</text>
        <dbReference type="EC" id="2.7.13.3"/>
    </reaction>
</comment>
<comment type="subcellular location">
    <subcellularLocation>
        <location evidence="2">Cell membrane</location>
        <topology evidence="2">Multi-pass membrane protein</topology>
    </subcellularLocation>
</comment>
<proteinExistence type="inferred from homology"/>
<dbReference type="InterPro" id="IPR003594">
    <property type="entry name" value="HATPase_dom"/>
</dbReference>
<dbReference type="Gene3D" id="6.10.340.10">
    <property type="match status" value="1"/>
</dbReference>
<evidence type="ECO:0000256" key="19">
    <source>
        <dbReference type="ARBA" id="ARBA00074306"/>
    </source>
</evidence>
<dbReference type="CDD" id="cd12914">
    <property type="entry name" value="PDC1_DGC_like"/>
    <property type="match status" value="1"/>
</dbReference>
<dbReference type="PANTHER" id="PTHR45339">
    <property type="entry name" value="HYBRID SIGNAL TRANSDUCTION HISTIDINE KINASE J"/>
    <property type="match status" value="1"/>
</dbReference>
<evidence type="ECO:0000256" key="13">
    <source>
        <dbReference type="ARBA" id="ARBA00022989"/>
    </source>
</evidence>
<dbReference type="PROSITE" id="PS50110">
    <property type="entry name" value="RESPONSE_REGULATORY"/>
    <property type="match status" value="2"/>
</dbReference>
<dbReference type="InterPro" id="IPR029151">
    <property type="entry name" value="Sensor-like_sf"/>
</dbReference>
<dbReference type="InterPro" id="IPR001789">
    <property type="entry name" value="Sig_transdc_resp-reg_receiver"/>
</dbReference>
<keyword evidence="10" id="KW-0547">Nucleotide-binding</keyword>
<evidence type="ECO:0000256" key="18">
    <source>
        <dbReference type="ARBA" id="ARBA00068150"/>
    </source>
</evidence>
<dbReference type="SUPFAM" id="SSF103190">
    <property type="entry name" value="Sensory domain-like"/>
    <property type="match status" value="1"/>
</dbReference>
<dbReference type="Proteomes" id="UP000463470">
    <property type="component" value="Unassembled WGS sequence"/>
</dbReference>
<evidence type="ECO:0000259" key="23">
    <source>
        <dbReference type="PROSITE" id="PS50110"/>
    </source>
</evidence>
<dbReference type="InterPro" id="IPR003660">
    <property type="entry name" value="HAMP_dom"/>
</dbReference>
<dbReference type="InterPro" id="IPR003661">
    <property type="entry name" value="HisK_dim/P_dom"/>
</dbReference>
<evidence type="ECO:0000256" key="7">
    <source>
        <dbReference type="ARBA" id="ARBA00022553"/>
    </source>
</evidence>
<feature type="modified residue" description="4-aspartylphosphate" evidence="20">
    <location>
        <position position="693"/>
    </location>
</feature>
<name>A0A845LC87_9FIRM</name>
<dbReference type="SUPFAM" id="SSF55874">
    <property type="entry name" value="ATPase domain of HSP90 chaperone/DNA topoisomerase II/histidine kinase"/>
    <property type="match status" value="1"/>
</dbReference>
<dbReference type="InterPro" id="IPR004358">
    <property type="entry name" value="Sig_transdc_His_kin-like_C"/>
</dbReference>
<evidence type="ECO:0000256" key="10">
    <source>
        <dbReference type="ARBA" id="ARBA00022741"/>
    </source>
</evidence>
<dbReference type="InterPro" id="IPR011006">
    <property type="entry name" value="CheY-like_superfamily"/>
</dbReference>
<comment type="caution">
    <text evidence="25">The sequence shown here is derived from an EMBL/GenBank/DDBJ whole genome shotgun (WGS) entry which is preliminary data.</text>
</comment>
<evidence type="ECO:0000256" key="15">
    <source>
        <dbReference type="ARBA" id="ARBA00023136"/>
    </source>
</evidence>
<dbReference type="RefSeq" id="WP_161259796.1">
    <property type="nucleotide sequence ID" value="NZ_WXEY01000030.1"/>
</dbReference>
<evidence type="ECO:0000256" key="6">
    <source>
        <dbReference type="ARBA" id="ARBA00022475"/>
    </source>
</evidence>
<dbReference type="SUPFAM" id="SSF47384">
    <property type="entry name" value="Homodimeric domain of signal transducing histidine kinase"/>
    <property type="match status" value="1"/>
</dbReference>
<feature type="domain" description="Response regulatory" evidence="23">
    <location>
        <begin position="784"/>
        <end position="903"/>
    </location>
</feature>
<dbReference type="CDD" id="cd18774">
    <property type="entry name" value="PDC2_HK_sensor"/>
    <property type="match status" value="1"/>
</dbReference>
<feature type="modified residue" description="4-aspartylphosphate" evidence="20">
    <location>
        <position position="833"/>
    </location>
</feature>
<evidence type="ECO:0000256" key="21">
    <source>
        <dbReference type="SAM" id="Phobius"/>
    </source>
</evidence>
<keyword evidence="26" id="KW-1185">Reference proteome</keyword>
<organism evidence="25 26">
    <name type="scientific">Heliomicrobium undosum</name>
    <dbReference type="NCBI Taxonomy" id="121734"/>
    <lineage>
        <taxon>Bacteria</taxon>
        <taxon>Bacillati</taxon>
        <taxon>Bacillota</taxon>
        <taxon>Clostridia</taxon>
        <taxon>Eubacteriales</taxon>
        <taxon>Heliobacteriaceae</taxon>
        <taxon>Heliomicrobium</taxon>
    </lineage>
</organism>
<evidence type="ECO:0000256" key="14">
    <source>
        <dbReference type="ARBA" id="ARBA00023012"/>
    </source>
</evidence>
<dbReference type="OrthoDB" id="9809348at2"/>
<dbReference type="Pfam" id="PF00512">
    <property type="entry name" value="HisKA"/>
    <property type="match status" value="1"/>
</dbReference>
<dbReference type="AlphaFoldDB" id="A0A845LC87"/>
<reference evidence="25 26" key="1">
    <citation type="submission" date="2020-01" db="EMBL/GenBank/DDBJ databases">
        <title>Whole-genome sequence of Heliobacterium undosum DSM 13378.</title>
        <authorList>
            <person name="Kyndt J.A."/>
            <person name="Meyer T.E."/>
        </authorList>
    </citation>
    <scope>NUCLEOTIDE SEQUENCE [LARGE SCALE GENOMIC DNA]</scope>
    <source>
        <strain evidence="25 26">DSM 13378</strain>
    </source>
</reference>
<sequence>MATNQNNRTDANERSSSLFRLRTLKAQLNWWGILLVLVPTIILTVNFLVTEIHHIQREKFEQLEQAITIQRNAIDEWFKNCRDDVKTLAQMKALRTGDNQEMEAVFRIFLEEHRHFNHMTFVNRDGFNEVDTAGRTGQINLSDREYFRAGQIGKDFITDVIIGRNTGRALVIISAPVYGLDNQFRGIVFTSVNLATLEAVMSRYRPGETGETYLVNENGLMITQSRFAPELVKRGIIDGSAPLQVKVDSQAFQWALKGKPGTAIYPNYQGKKVLGAYQRMQQQNWVIIGEVSETEAMTPYYHQMGTMIGVSLILLLLSVPLTVAVSNRIRKPVDNLIEGSRHMQQKNYSYRIDLPDSPNVPIELKELSKTFNRMAETIDDHVQELRRANEAKSDFLANMSHEIRTPMNAILGMTELLGETQLTPEQVEYVRICRGAGDTLLYLINDILDLSKVESGRMELQTTVFNLGELAEKTAEMMAVRAHKKGLELVCHIFPGVPSQVAGDPERLQQILINLMGNAVKFTEQGEIVLRVERDPDQPGESAAIRFAVSDTGIGIAADKREVIFERFSQADSSTTRRYGGTGLGLTISRYLVEMMKGRIWVESELGKGSTFYFTARFRQADPAEEMSLPPVEALRGIRALIIDDNETNRIILRETVKSWGVMPVEAPGGAEGIAEMKRAKAQGLPYQLVLLDCRMPEMDGFQVAERIHAEVELRGATVLMVTSDNRIDDAQRVKQFGLAAYLVKPVKRNDLLKTVLSVLERGPEKRESQPGRDGTLTPLGVLRILLVEDAEDNCLLIRTYLKSEPVEIDVAENGQVAVDKFKTGRYDMVLMDIQMPVMDGITATREIRRWEQRRGRPQTPVIALTANAMREDMERSLDAGCNDHLTKPIKKKTLLEALYRFCGCSNSGEGQG</sequence>
<dbReference type="GO" id="GO:0005524">
    <property type="term" value="F:ATP binding"/>
    <property type="evidence" value="ECO:0007669"/>
    <property type="project" value="UniProtKB-KW"/>
</dbReference>
<dbReference type="InterPro" id="IPR036890">
    <property type="entry name" value="HATPase_C_sf"/>
</dbReference>
<evidence type="ECO:0000259" key="24">
    <source>
        <dbReference type="PROSITE" id="PS50885"/>
    </source>
</evidence>
<feature type="domain" description="HAMP" evidence="24">
    <location>
        <begin position="327"/>
        <end position="383"/>
    </location>
</feature>
<keyword evidence="14" id="KW-0902">Two-component regulatory system</keyword>
<feature type="domain" description="Response regulatory" evidence="23">
    <location>
        <begin position="639"/>
        <end position="760"/>
    </location>
</feature>
<evidence type="ECO:0000256" key="3">
    <source>
        <dbReference type="ARBA" id="ARBA00006402"/>
    </source>
</evidence>
<evidence type="ECO:0000256" key="5">
    <source>
        <dbReference type="ARBA" id="ARBA00018672"/>
    </source>
</evidence>
<dbReference type="SMART" id="SM00304">
    <property type="entry name" value="HAMP"/>
    <property type="match status" value="1"/>
</dbReference>
<dbReference type="Gene3D" id="3.30.565.10">
    <property type="entry name" value="Histidine kinase-like ATPase, C-terminal domain"/>
    <property type="match status" value="1"/>
</dbReference>
<dbReference type="InterPro" id="IPR005467">
    <property type="entry name" value="His_kinase_dom"/>
</dbReference>
<dbReference type="Pfam" id="PF00672">
    <property type="entry name" value="HAMP"/>
    <property type="match status" value="1"/>
</dbReference>
<dbReference type="FunFam" id="3.30.565.10:FF:000010">
    <property type="entry name" value="Sensor histidine kinase RcsC"/>
    <property type="match status" value="1"/>
</dbReference>
<dbReference type="Gene3D" id="3.40.50.2300">
    <property type="match status" value="2"/>
</dbReference>
<dbReference type="EMBL" id="WXEY01000030">
    <property type="protein sequence ID" value="MZP31278.1"/>
    <property type="molecule type" value="Genomic_DNA"/>
</dbReference>
<protein>
    <recommendedName>
        <fullName evidence="19">Circadian input-output histidine kinase CikA</fullName>
        <ecNumber evidence="4">2.7.13.3</ecNumber>
    </recommendedName>
    <alternativeName>
        <fullName evidence="18">Sensory/regulatory protein RpfC</fullName>
    </alternativeName>
    <alternativeName>
        <fullName evidence="5">Stage 0 sporulation protein A homolog</fullName>
    </alternativeName>
</protein>
<dbReference type="EC" id="2.7.13.3" evidence="4"/>
<comment type="subunit">
    <text evidence="17">At low DSF concentrations, interacts with RpfF.</text>
</comment>
<dbReference type="Pfam" id="PF02518">
    <property type="entry name" value="HATPase_c"/>
    <property type="match status" value="1"/>
</dbReference>
<dbReference type="GO" id="GO:0000155">
    <property type="term" value="F:phosphorelay sensor kinase activity"/>
    <property type="evidence" value="ECO:0007669"/>
    <property type="project" value="InterPro"/>
</dbReference>
<evidence type="ECO:0000313" key="25">
    <source>
        <dbReference type="EMBL" id="MZP31278.1"/>
    </source>
</evidence>
<dbReference type="CDD" id="cd00082">
    <property type="entry name" value="HisKA"/>
    <property type="match status" value="1"/>
</dbReference>
<gene>
    <name evidence="25" type="ORF">GTO91_16345</name>
</gene>
<comment type="function">
    <text evidence="16">May play the central regulatory role in sporulation. It may be an element of the effector pathway responsible for the activation of sporulation genes in response to nutritional stress. Spo0A may act in concert with spo0H (a sigma factor) to control the expression of some genes that are critical to the sporulation process.</text>
</comment>
<evidence type="ECO:0000256" key="12">
    <source>
        <dbReference type="ARBA" id="ARBA00022840"/>
    </source>
</evidence>
<evidence type="ECO:0000256" key="17">
    <source>
        <dbReference type="ARBA" id="ARBA00064003"/>
    </source>
</evidence>
<evidence type="ECO:0000256" key="9">
    <source>
        <dbReference type="ARBA" id="ARBA00022692"/>
    </source>
</evidence>
<evidence type="ECO:0000256" key="4">
    <source>
        <dbReference type="ARBA" id="ARBA00012438"/>
    </source>
</evidence>
<comment type="similarity">
    <text evidence="3">In the N-terminal section; belongs to the phytochrome family.</text>
</comment>
<accession>A0A845LC87</accession>
<dbReference type="SMART" id="SM00387">
    <property type="entry name" value="HATPase_c"/>
    <property type="match status" value="1"/>
</dbReference>
<dbReference type="PROSITE" id="PS50109">
    <property type="entry name" value="HIS_KIN"/>
    <property type="match status" value="1"/>
</dbReference>
<dbReference type="FunFam" id="1.10.287.130:FF:000002">
    <property type="entry name" value="Two-component osmosensing histidine kinase"/>
    <property type="match status" value="1"/>
</dbReference>
<feature type="transmembrane region" description="Helical" evidence="21">
    <location>
        <begin position="28"/>
        <end position="49"/>
    </location>
</feature>
<dbReference type="Pfam" id="PF00072">
    <property type="entry name" value="Response_reg"/>
    <property type="match status" value="2"/>
</dbReference>
<keyword evidence="13 21" id="KW-1133">Transmembrane helix</keyword>
<keyword evidence="6" id="KW-1003">Cell membrane</keyword>
<keyword evidence="8" id="KW-0808">Transferase</keyword>
<evidence type="ECO:0000313" key="26">
    <source>
        <dbReference type="Proteomes" id="UP000463470"/>
    </source>
</evidence>
<dbReference type="InterPro" id="IPR036097">
    <property type="entry name" value="HisK_dim/P_sf"/>
</dbReference>
<keyword evidence="7 20" id="KW-0597">Phosphoprotein</keyword>
<feature type="domain" description="Histidine kinase" evidence="22">
    <location>
        <begin position="398"/>
        <end position="620"/>
    </location>
</feature>
<dbReference type="PANTHER" id="PTHR45339:SF1">
    <property type="entry name" value="HYBRID SIGNAL TRANSDUCTION HISTIDINE KINASE J"/>
    <property type="match status" value="1"/>
</dbReference>
<dbReference type="CDD" id="cd06225">
    <property type="entry name" value="HAMP"/>
    <property type="match status" value="1"/>
</dbReference>
<keyword evidence="11" id="KW-0418">Kinase</keyword>
<dbReference type="SMART" id="SM00448">
    <property type="entry name" value="REC"/>
    <property type="match status" value="2"/>
</dbReference>
<evidence type="ECO:0000256" key="11">
    <source>
        <dbReference type="ARBA" id="ARBA00022777"/>
    </source>
</evidence>
<evidence type="ECO:0000256" key="20">
    <source>
        <dbReference type="PROSITE-ProRule" id="PRU00169"/>
    </source>
</evidence>
<dbReference type="Pfam" id="PF02743">
    <property type="entry name" value="dCache_1"/>
    <property type="match status" value="1"/>
</dbReference>
<dbReference type="InterPro" id="IPR033479">
    <property type="entry name" value="dCache_1"/>
</dbReference>
<evidence type="ECO:0000256" key="1">
    <source>
        <dbReference type="ARBA" id="ARBA00000085"/>
    </source>
</evidence>
<dbReference type="Gene3D" id="3.30.450.20">
    <property type="entry name" value="PAS domain"/>
    <property type="match status" value="1"/>
</dbReference>
<evidence type="ECO:0000259" key="22">
    <source>
        <dbReference type="PROSITE" id="PS50109"/>
    </source>
</evidence>
<dbReference type="CDD" id="cd16922">
    <property type="entry name" value="HATPase_EvgS-ArcB-TorS-like"/>
    <property type="match status" value="1"/>
</dbReference>
<dbReference type="PRINTS" id="PR00344">
    <property type="entry name" value="BCTRLSENSOR"/>
</dbReference>
<dbReference type="CDD" id="cd17546">
    <property type="entry name" value="REC_hyHK_CKI1_RcsC-like"/>
    <property type="match status" value="2"/>
</dbReference>
<dbReference type="PROSITE" id="PS50885">
    <property type="entry name" value="HAMP"/>
    <property type="match status" value="1"/>
</dbReference>
<evidence type="ECO:0000256" key="2">
    <source>
        <dbReference type="ARBA" id="ARBA00004651"/>
    </source>
</evidence>
<dbReference type="GO" id="GO:0005886">
    <property type="term" value="C:plasma membrane"/>
    <property type="evidence" value="ECO:0007669"/>
    <property type="project" value="UniProtKB-SubCell"/>
</dbReference>
<evidence type="ECO:0000256" key="16">
    <source>
        <dbReference type="ARBA" id="ARBA00024867"/>
    </source>
</evidence>
<keyword evidence="15 21" id="KW-0472">Membrane</keyword>